<feature type="domain" description="CBM-cenC" evidence="4">
    <location>
        <begin position="331"/>
        <end position="470"/>
    </location>
</feature>
<reference evidence="5 6" key="1">
    <citation type="submission" date="2022-11" db="EMBL/GenBank/DDBJ databases">
        <title>Spartinivicinus poritis sp. nov., isolated from scleractinian coral Porites lutea.</title>
        <authorList>
            <person name="Zhang G."/>
            <person name="Cai L."/>
            <person name="Wei Q."/>
        </authorList>
    </citation>
    <scope>NUCLEOTIDE SEQUENCE [LARGE SCALE GENOMIC DNA]</scope>
    <source>
        <strain evidence="5 6">A2-2</strain>
    </source>
</reference>
<evidence type="ECO:0000256" key="3">
    <source>
        <dbReference type="SAM" id="SignalP"/>
    </source>
</evidence>
<evidence type="ECO:0000256" key="1">
    <source>
        <dbReference type="ARBA" id="ARBA00022801"/>
    </source>
</evidence>
<dbReference type="Proteomes" id="UP001528823">
    <property type="component" value="Unassembled WGS sequence"/>
</dbReference>
<organism evidence="5 6">
    <name type="scientific">Spartinivicinus poritis</name>
    <dbReference type="NCBI Taxonomy" id="2994640"/>
    <lineage>
        <taxon>Bacteria</taxon>
        <taxon>Pseudomonadati</taxon>
        <taxon>Pseudomonadota</taxon>
        <taxon>Gammaproteobacteria</taxon>
        <taxon>Oceanospirillales</taxon>
        <taxon>Zooshikellaceae</taxon>
        <taxon>Spartinivicinus</taxon>
    </lineage>
</organism>
<feature type="compositionally biased region" description="Pro residues" evidence="2">
    <location>
        <begin position="244"/>
        <end position="258"/>
    </location>
</feature>
<sequence length="644" mass="71245">MRSHFFKISSLSLAIAAYSTSALANSMLDVLVVYPQGKSGSQDVKALAASYVNWANQAYKNSLAKVQLRLVGVVPINTFHGNTNGTALDRVTNDRSIARLRQQYGADFVSYFAPRSGGTCGVAWVPQGRVQSSQAYSVVATNCGNVAFAHELGHNMALGHSAAQNSKGGIWSWARGHGERGLFATVMAYGSAYGARNVQYFSNPNVNQCKNRPCGKANYTDSVRNINAVASQLEAFMPSKQPDNPKPNPNPNPKPNPDPGDDGPDWPDKPNPNPNPNPDPGDDGPDWPDKPNPNPNPDPGDDDGPDWPDKPNPNPNPDPGDVCKKPHMSKNMIQSGDFNSLSGWNSFYNNVVTINTESKTTKCGRDNILKVTNRMAYYDGVAQDITNKVINISDLKNTELEVSAKMQLATKEQKRDNARIALQITDDLGVHYQYVAHSSITNNEMSTVTGQFKIDHFGKIRKVQLLIFGPEKNAAFYADEVILRKAGEKPDLGPLIDHSFEGDNHGWIPFFGIDKVERTNKMAKDGKYSLMAMGRDHWYSGPALDVKGLVESGKNYQFSFDARLADKVSKPQYIDMQLFYVDDEGYHWKRIKTETVPANKQWMSISGEFNYQAKGNVKFAQLYIFGPEPGNDFYLDNIKLDKKK</sequence>
<name>A0ABT5U307_9GAMM</name>
<feature type="compositionally biased region" description="Pro residues" evidence="2">
    <location>
        <begin position="269"/>
        <end position="279"/>
    </location>
</feature>
<feature type="signal peptide" evidence="3">
    <location>
        <begin position="1"/>
        <end position="24"/>
    </location>
</feature>
<dbReference type="InterPro" id="IPR008979">
    <property type="entry name" value="Galactose-bd-like_sf"/>
</dbReference>
<feature type="chain" id="PRO_5046271979" evidence="3">
    <location>
        <begin position="25"/>
        <end position="644"/>
    </location>
</feature>
<evidence type="ECO:0000256" key="2">
    <source>
        <dbReference type="SAM" id="MobiDB-lite"/>
    </source>
</evidence>
<dbReference type="Pfam" id="PF02018">
    <property type="entry name" value="CBM_4_9"/>
    <property type="match status" value="2"/>
</dbReference>
<evidence type="ECO:0000313" key="6">
    <source>
        <dbReference type="Proteomes" id="UP001528823"/>
    </source>
</evidence>
<gene>
    <name evidence="5" type="ORF">ORQ98_02095</name>
</gene>
<feature type="domain" description="CBM-cenC" evidence="4">
    <location>
        <begin position="497"/>
        <end position="628"/>
    </location>
</feature>
<accession>A0ABT5U307</accession>
<evidence type="ECO:0000313" key="5">
    <source>
        <dbReference type="EMBL" id="MDE1460750.1"/>
    </source>
</evidence>
<evidence type="ECO:0000259" key="4">
    <source>
        <dbReference type="Pfam" id="PF02018"/>
    </source>
</evidence>
<keyword evidence="6" id="KW-1185">Reference proteome</keyword>
<dbReference type="EMBL" id="JAPMOU010000002">
    <property type="protein sequence ID" value="MDE1460750.1"/>
    <property type="molecule type" value="Genomic_DNA"/>
</dbReference>
<proteinExistence type="predicted"/>
<dbReference type="InterPro" id="IPR003305">
    <property type="entry name" value="CenC_carb-bd"/>
</dbReference>
<feature type="region of interest" description="Disordered" evidence="2">
    <location>
        <begin position="237"/>
        <end position="331"/>
    </location>
</feature>
<dbReference type="InterPro" id="IPR024079">
    <property type="entry name" value="MetalloPept_cat_dom_sf"/>
</dbReference>
<dbReference type="Pfam" id="PF13583">
    <property type="entry name" value="Reprolysin_4"/>
    <property type="match status" value="1"/>
</dbReference>
<dbReference type="Gene3D" id="3.40.390.10">
    <property type="entry name" value="Collagenase (Catalytic Domain)"/>
    <property type="match status" value="1"/>
</dbReference>
<dbReference type="SUPFAM" id="SSF49785">
    <property type="entry name" value="Galactose-binding domain-like"/>
    <property type="match status" value="2"/>
</dbReference>
<comment type="caution">
    <text evidence="5">The sequence shown here is derived from an EMBL/GenBank/DDBJ whole genome shotgun (WGS) entry which is preliminary data.</text>
</comment>
<dbReference type="Gene3D" id="2.60.120.260">
    <property type="entry name" value="Galactose-binding domain-like"/>
    <property type="match status" value="2"/>
</dbReference>
<keyword evidence="3" id="KW-0732">Signal</keyword>
<dbReference type="RefSeq" id="WP_274687122.1">
    <property type="nucleotide sequence ID" value="NZ_JAPMOU010000002.1"/>
</dbReference>
<dbReference type="SUPFAM" id="SSF55486">
    <property type="entry name" value="Metalloproteases ('zincins'), catalytic domain"/>
    <property type="match status" value="1"/>
</dbReference>
<protein>
    <submittedName>
        <fullName evidence="5">Carbohydrate binding domain-containing protein</fullName>
    </submittedName>
</protein>
<keyword evidence="1" id="KW-0378">Hydrolase</keyword>